<organism evidence="3">
    <name type="scientific">Schistocephalus solidus</name>
    <name type="common">Tapeworm</name>
    <dbReference type="NCBI Taxonomy" id="70667"/>
    <lineage>
        <taxon>Eukaryota</taxon>
        <taxon>Metazoa</taxon>
        <taxon>Spiralia</taxon>
        <taxon>Lophotrochozoa</taxon>
        <taxon>Platyhelminthes</taxon>
        <taxon>Cestoda</taxon>
        <taxon>Eucestoda</taxon>
        <taxon>Diphyllobothriidea</taxon>
        <taxon>Diphyllobothriidae</taxon>
        <taxon>Schistocephalus</taxon>
    </lineage>
</organism>
<protein>
    <submittedName>
        <fullName evidence="1 3">Uncharacterized protein</fullName>
    </submittedName>
</protein>
<dbReference type="AlphaFoldDB" id="A0A183TUG8"/>
<name>A0A183TUG8_SCHSO</name>
<dbReference type="Proteomes" id="UP000275846">
    <property type="component" value="Unassembled WGS sequence"/>
</dbReference>
<dbReference type="OrthoDB" id="10663726at2759"/>
<reference evidence="3" key="1">
    <citation type="submission" date="2016-06" db="UniProtKB">
        <authorList>
            <consortium name="WormBaseParasite"/>
        </authorList>
    </citation>
    <scope>IDENTIFICATION</scope>
</reference>
<dbReference type="WBParaSite" id="SSLN_0002086001-mRNA-1">
    <property type="protein sequence ID" value="SSLN_0002086001-mRNA-1"/>
    <property type="gene ID" value="SSLN_0002086001"/>
</dbReference>
<reference evidence="1 2" key="2">
    <citation type="submission" date="2018-11" db="EMBL/GenBank/DDBJ databases">
        <authorList>
            <consortium name="Pathogen Informatics"/>
        </authorList>
    </citation>
    <scope>NUCLEOTIDE SEQUENCE [LARGE SCALE GENOMIC DNA]</scope>
    <source>
        <strain evidence="1 2">NST_G2</strain>
    </source>
</reference>
<evidence type="ECO:0000313" key="3">
    <source>
        <dbReference type="WBParaSite" id="SSLN_0002086001-mRNA-1"/>
    </source>
</evidence>
<evidence type="ECO:0000313" key="1">
    <source>
        <dbReference type="EMBL" id="VDM06502.1"/>
    </source>
</evidence>
<dbReference type="EMBL" id="UYSU01052797">
    <property type="protein sequence ID" value="VDM06502.1"/>
    <property type="molecule type" value="Genomic_DNA"/>
</dbReference>
<accession>A0A183TUG8</accession>
<keyword evidence="2" id="KW-1185">Reference proteome</keyword>
<gene>
    <name evidence="1" type="ORF">SSLN_LOCUS20116</name>
</gene>
<sequence length="44" mass="4710">MGSSNGRCEQRAGTLSAQAYDLHLLEIPRSRGTIPSPDPCHDGD</sequence>
<evidence type="ECO:0000313" key="2">
    <source>
        <dbReference type="Proteomes" id="UP000275846"/>
    </source>
</evidence>
<proteinExistence type="predicted"/>